<keyword evidence="3" id="KW-0804">Transcription</keyword>
<evidence type="ECO:0000259" key="5">
    <source>
        <dbReference type="PROSITE" id="PS50977"/>
    </source>
</evidence>
<dbReference type="Pfam" id="PF00440">
    <property type="entry name" value="TetR_N"/>
    <property type="match status" value="1"/>
</dbReference>
<dbReference type="SUPFAM" id="SSF46689">
    <property type="entry name" value="Homeodomain-like"/>
    <property type="match status" value="1"/>
</dbReference>
<dbReference type="InterPro" id="IPR050109">
    <property type="entry name" value="HTH-type_TetR-like_transc_reg"/>
</dbReference>
<keyword evidence="2 4" id="KW-0238">DNA-binding</keyword>
<dbReference type="AlphaFoldDB" id="A0A8H9IR47"/>
<dbReference type="InterPro" id="IPR049397">
    <property type="entry name" value="EthR_C"/>
</dbReference>
<protein>
    <recommendedName>
        <fullName evidence="5">HTH tetR-type domain-containing protein</fullName>
    </recommendedName>
</protein>
<evidence type="ECO:0000313" key="7">
    <source>
        <dbReference type="Proteomes" id="UP000658656"/>
    </source>
</evidence>
<dbReference type="PRINTS" id="PR00455">
    <property type="entry name" value="HTHTETR"/>
</dbReference>
<dbReference type="Pfam" id="PF21313">
    <property type="entry name" value="EthR_C"/>
    <property type="match status" value="1"/>
</dbReference>
<reference evidence="6" key="2">
    <citation type="submission" date="2020-09" db="EMBL/GenBank/DDBJ databases">
        <authorList>
            <person name="Sun Q."/>
            <person name="Zhou Y."/>
        </authorList>
    </citation>
    <scope>NUCLEOTIDE SEQUENCE</scope>
    <source>
        <strain evidence="6">CGMCC 4.7679</strain>
    </source>
</reference>
<accession>A0A8H9IR47</accession>
<evidence type="ECO:0000256" key="1">
    <source>
        <dbReference type="ARBA" id="ARBA00023015"/>
    </source>
</evidence>
<dbReference type="GO" id="GO:0000976">
    <property type="term" value="F:transcription cis-regulatory region binding"/>
    <property type="evidence" value="ECO:0007669"/>
    <property type="project" value="TreeGrafter"/>
</dbReference>
<feature type="domain" description="HTH tetR-type" evidence="5">
    <location>
        <begin position="19"/>
        <end position="79"/>
    </location>
</feature>
<dbReference type="OrthoDB" id="4214267at2"/>
<evidence type="ECO:0000313" key="6">
    <source>
        <dbReference type="EMBL" id="GHF35674.1"/>
    </source>
</evidence>
<feature type="DNA-binding region" description="H-T-H motif" evidence="4">
    <location>
        <begin position="42"/>
        <end position="61"/>
    </location>
</feature>
<keyword evidence="7" id="KW-1185">Reference proteome</keyword>
<name>A0A8H9IR47_9PSEU</name>
<dbReference type="PROSITE" id="PS50977">
    <property type="entry name" value="HTH_TETR_2"/>
    <property type="match status" value="1"/>
</dbReference>
<dbReference type="PANTHER" id="PTHR30055:SF234">
    <property type="entry name" value="HTH-TYPE TRANSCRIPTIONAL REGULATOR BETI"/>
    <property type="match status" value="1"/>
</dbReference>
<dbReference type="PANTHER" id="PTHR30055">
    <property type="entry name" value="HTH-TYPE TRANSCRIPTIONAL REGULATOR RUTR"/>
    <property type="match status" value="1"/>
</dbReference>
<dbReference type="InterPro" id="IPR009057">
    <property type="entry name" value="Homeodomain-like_sf"/>
</dbReference>
<evidence type="ECO:0000256" key="3">
    <source>
        <dbReference type="ARBA" id="ARBA00023163"/>
    </source>
</evidence>
<gene>
    <name evidence="6" type="ORF">GCM10017566_05740</name>
</gene>
<comment type="caution">
    <text evidence="6">The sequence shown here is derived from an EMBL/GenBank/DDBJ whole genome shotgun (WGS) entry which is preliminary data.</text>
</comment>
<dbReference type="Gene3D" id="1.10.10.60">
    <property type="entry name" value="Homeodomain-like"/>
    <property type="match status" value="1"/>
</dbReference>
<dbReference type="InterPro" id="IPR001647">
    <property type="entry name" value="HTH_TetR"/>
</dbReference>
<evidence type="ECO:0000256" key="4">
    <source>
        <dbReference type="PROSITE-ProRule" id="PRU00335"/>
    </source>
</evidence>
<dbReference type="EMBL" id="BNAV01000001">
    <property type="protein sequence ID" value="GHF35674.1"/>
    <property type="molecule type" value="Genomic_DNA"/>
</dbReference>
<reference evidence="6" key="1">
    <citation type="journal article" date="2014" name="Int. J. Syst. Evol. Microbiol.">
        <title>Complete genome sequence of Corynebacterium casei LMG S-19264T (=DSM 44701T), isolated from a smear-ripened cheese.</title>
        <authorList>
            <consortium name="US DOE Joint Genome Institute (JGI-PGF)"/>
            <person name="Walter F."/>
            <person name="Albersmeier A."/>
            <person name="Kalinowski J."/>
            <person name="Ruckert C."/>
        </authorList>
    </citation>
    <scope>NUCLEOTIDE SEQUENCE</scope>
    <source>
        <strain evidence="6">CGMCC 4.7679</strain>
    </source>
</reference>
<organism evidence="6 7">
    <name type="scientific">Amycolatopsis bartoniae</name>
    <dbReference type="NCBI Taxonomy" id="941986"/>
    <lineage>
        <taxon>Bacteria</taxon>
        <taxon>Bacillati</taxon>
        <taxon>Actinomycetota</taxon>
        <taxon>Actinomycetes</taxon>
        <taxon>Pseudonocardiales</taxon>
        <taxon>Pseudonocardiaceae</taxon>
        <taxon>Amycolatopsis</taxon>
    </lineage>
</organism>
<dbReference type="RefSeq" id="WP_145934789.1">
    <property type="nucleotide sequence ID" value="NZ_BNAV01000001.1"/>
</dbReference>
<dbReference type="SUPFAM" id="SSF48498">
    <property type="entry name" value="Tetracyclin repressor-like, C-terminal domain"/>
    <property type="match status" value="1"/>
</dbReference>
<proteinExistence type="predicted"/>
<keyword evidence="1" id="KW-0805">Transcription regulation</keyword>
<evidence type="ECO:0000256" key="2">
    <source>
        <dbReference type="ARBA" id="ARBA00023125"/>
    </source>
</evidence>
<dbReference type="GO" id="GO:0003700">
    <property type="term" value="F:DNA-binding transcription factor activity"/>
    <property type="evidence" value="ECO:0007669"/>
    <property type="project" value="TreeGrafter"/>
</dbReference>
<sequence length="222" mass="25133">MAGTSGTRRPRSLRAEQKELTRRRLVAAAKKVFGSKGYAGTSIDDIVAVAGASRGTYYLYFRNKCEVAAELIAEYTLEAEALLAGLTQQSAPDRDKVKAWLEAYFALFSRHRSSIRAWMQAESIERGLRTVSDQRLERFLSRLTTWIGDNRRRAGFPEPDEISRSIAVLLVTQLERLAYFMLVRKWEIDEGGVLESLADAWELSALGPKLPVDEQWKQTLVF</sequence>
<dbReference type="Gene3D" id="1.10.357.10">
    <property type="entry name" value="Tetracycline Repressor, domain 2"/>
    <property type="match status" value="1"/>
</dbReference>
<dbReference type="Proteomes" id="UP000658656">
    <property type="component" value="Unassembled WGS sequence"/>
</dbReference>
<dbReference type="InterPro" id="IPR036271">
    <property type="entry name" value="Tet_transcr_reg_TetR-rel_C_sf"/>
</dbReference>